<reference evidence="1 2" key="1">
    <citation type="submission" date="2018-05" db="EMBL/GenBank/DDBJ databases">
        <title>Freshwater and sediment microbial communities from various areas in North America, analyzing microbe dynamics in response to fracking.</title>
        <authorList>
            <person name="Lamendella R."/>
        </authorList>
    </citation>
    <scope>NUCLEOTIDE SEQUENCE [LARGE SCALE GENOMIC DNA]</scope>
    <source>
        <strain evidence="1 2">67</strain>
    </source>
</reference>
<gene>
    <name evidence="1" type="ORF">DET57_108126</name>
</gene>
<evidence type="ECO:0000313" key="1">
    <source>
        <dbReference type="EMBL" id="PXW44865.1"/>
    </source>
</evidence>
<organism evidence="1 2">
    <name type="scientific">Klebsiella oxytoca</name>
    <dbReference type="NCBI Taxonomy" id="571"/>
    <lineage>
        <taxon>Bacteria</taxon>
        <taxon>Pseudomonadati</taxon>
        <taxon>Pseudomonadota</taxon>
        <taxon>Gammaproteobacteria</taxon>
        <taxon>Enterobacterales</taxon>
        <taxon>Enterobacteriaceae</taxon>
        <taxon>Klebsiella/Raoultella group</taxon>
        <taxon>Klebsiella</taxon>
    </lineage>
</organism>
<proteinExistence type="predicted"/>
<name>A0A318FNZ9_KLEOX</name>
<comment type="caution">
    <text evidence="1">The sequence shown here is derived from an EMBL/GenBank/DDBJ whole genome shotgun (WGS) entry which is preliminary data.</text>
</comment>
<dbReference type="AlphaFoldDB" id="A0A318FNZ9"/>
<protein>
    <submittedName>
        <fullName evidence="1">Uncharacterized protein</fullName>
    </submittedName>
</protein>
<evidence type="ECO:0000313" key="2">
    <source>
        <dbReference type="Proteomes" id="UP000247485"/>
    </source>
</evidence>
<dbReference type="Proteomes" id="UP000247485">
    <property type="component" value="Unassembled WGS sequence"/>
</dbReference>
<sequence>MIVTKTQKKMQTPGCYTRHTSSCICVGFPRSHQSLTSVMSKGLPASPRYSAYGLAPSGQHKLRSRRKCIVLQFEFFMV</sequence>
<accession>A0A318FNZ9</accession>
<dbReference type="EMBL" id="QJJG01000008">
    <property type="protein sequence ID" value="PXW44865.1"/>
    <property type="molecule type" value="Genomic_DNA"/>
</dbReference>